<keyword evidence="2" id="KW-1185">Reference proteome</keyword>
<evidence type="ECO:0000313" key="2">
    <source>
        <dbReference type="Proteomes" id="UP001439008"/>
    </source>
</evidence>
<comment type="caution">
    <text evidence="1">The sequence shown here is derived from an EMBL/GenBank/DDBJ whole genome shotgun (WGS) entry which is preliminary data.</text>
</comment>
<reference evidence="1 2" key="1">
    <citation type="journal article" date="2024" name="BMC Biol.">
        <title>Comparative genomics of Ascetosporea gives new insight into the evolutionary basis for animal parasitism in Rhizaria.</title>
        <authorList>
            <person name="Hiltunen Thoren M."/>
            <person name="Onut-Brannstrom I."/>
            <person name="Alfjorden A."/>
            <person name="Peckova H."/>
            <person name="Swords F."/>
            <person name="Hooper C."/>
            <person name="Holzer A.S."/>
            <person name="Bass D."/>
            <person name="Burki F."/>
        </authorList>
    </citation>
    <scope>NUCLEOTIDE SEQUENCE [LARGE SCALE GENOMIC DNA]</scope>
    <source>
        <strain evidence="1">20-A016</strain>
    </source>
</reference>
<organism evidence="1 2">
    <name type="scientific">Bonamia ostreae</name>
    <dbReference type="NCBI Taxonomy" id="126728"/>
    <lineage>
        <taxon>Eukaryota</taxon>
        <taxon>Sar</taxon>
        <taxon>Rhizaria</taxon>
        <taxon>Endomyxa</taxon>
        <taxon>Ascetosporea</taxon>
        <taxon>Haplosporida</taxon>
        <taxon>Bonamia</taxon>
    </lineage>
</organism>
<dbReference type="Proteomes" id="UP001439008">
    <property type="component" value="Unassembled WGS sequence"/>
</dbReference>
<protein>
    <submittedName>
        <fullName evidence="1">Uncharacterized protein</fullName>
    </submittedName>
</protein>
<sequence>MPKNNLLALMMIQLILMPPTKDSLKRILTILRLTNMKQYQEQTMANGQMTFYYNKE</sequence>
<gene>
    <name evidence="1" type="ORF">MHBO_000196</name>
</gene>
<accession>A0ABV2AER2</accession>
<dbReference type="EMBL" id="JBDODL010000025">
    <property type="protein sequence ID" value="MES1918185.1"/>
    <property type="molecule type" value="Genomic_DNA"/>
</dbReference>
<name>A0ABV2AER2_9EUKA</name>
<proteinExistence type="predicted"/>
<evidence type="ECO:0000313" key="1">
    <source>
        <dbReference type="EMBL" id="MES1918185.1"/>
    </source>
</evidence>